<dbReference type="AlphaFoldDB" id="A0A0N4Z661"/>
<evidence type="ECO:0000259" key="5">
    <source>
        <dbReference type="PROSITE" id="PS50984"/>
    </source>
</evidence>
<evidence type="ECO:0000256" key="2">
    <source>
        <dbReference type="ARBA" id="ARBA00022694"/>
    </source>
</evidence>
<dbReference type="Gene3D" id="1.10.1510.30">
    <property type="match status" value="1"/>
</dbReference>
<dbReference type="InterPro" id="IPR020119">
    <property type="entry name" value="PsdUridine_synth_TruD_CS"/>
</dbReference>
<dbReference type="STRING" id="131310.A0A0N4Z661"/>
<dbReference type="InterPro" id="IPR042214">
    <property type="entry name" value="TruD_catalytic"/>
</dbReference>
<dbReference type="GO" id="GO:0001522">
    <property type="term" value="P:pseudouridine synthesis"/>
    <property type="evidence" value="ECO:0007669"/>
    <property type="project" value="InterPro"/>
</dbReference>
<dbReference type="Gene3D" id="3.30.2350.20">
    <property type="entry name" value="TruD, catalytic domain"/>
    <property type="match status" value="1"/>
</dbReference>
<name>A0A0N4Z661_PARTI</name>
<dbReference type="SUPFAM" id="SSF55120">
    <property type="entry name" value="Pseudouridine synthase"/>
    <property type="match status" value="1"/>
</dbReference>
<dbReference type="FunFam" id="3.30.70.3160:FF:000001">
    <property type="entry name" value="Probable tRNA pseudouridine synthase D"/>
    <property type="match status" value="1"/>
</dbReference>
<evidence type="ECO:0000313" key="7">
    <source>
        <dbReference type="WBParaSite" id="PTRK_0000260400.1"/>
    </source>
</evidence>
<dbReference type="InterPro" id="IPR001656">
    <property type="entry name" value="PsdUridine_synth_TruD"/>
</dbReference>
<dbReference type="GO" id="GO:0008033">
    <property type="term" value="P:tRNA processing"/>
    <property type="evidence" value="ECO:0007669"/>
    <property type="project" value="UniProtKB-KW"/>
</dbReference>
<dbReference type="NCBIfam" id="TIGR00094">
    <property type="entry name" value="tRNA_TruD_broad"/>
    <property type="match status" value="1"/>
</dbReference>
<dbReference type="GO" id="GO:0005634">
    <property type="term" value="C:nucleus"/>
    <property type="evidence" value="ECO:0007669"/>
    <property type="project" value="TreeGrafter"/>
</dbReference>
<comment type="similarity">
    <text evidence="1">Belongs to the pseudouridine synthase TruD family.</text>
</comment>
<dbReference type="PANTHER" id="PTHR13326">
    <property type="entry name" value="TRNA PSEUDOURIDINE SYNTHASE D"/>
    <property type="match status" value="1"/>
</dbReference>
<dbReference type="GO" id="GO:0003723">
    <property type="term" value="F:RNA binding"/>
    <property type="evidence" value="ECO:0007669"/>
    <property type="project" value="InterPro"/>
</dbReference>
<dbReference type="CDD" id="cd02576">
    <property type="entry name" value="PseudoU_synth_ScPUS7"/>
    <property type="match status" value="1"/>
</dbReference>
<comment type="catalytic activity">
    <reaction evidence="4">
        <text>a uridine in tRNA = a pseudouridine in tRNA</text>
        <dbReference type="Rhea" id="RHEA:54572"/>
        <dbReference type="Rhea" id="RHEA-COMP:13339"/>
        <dbReference type="Rhea" id="RHEA-COMP:13934"/>
        <dbReference type="ChEBI" id="CHEBI:65314"/>
        <dbReference type="ChEBI" id="CHEBI:65315"/>
    </reaction>
</comment>
<dbReference type="InterPro" id="IPR020103">
    <property type="entry name" value="PsdUridine_synth_cat_dom_sf"/>
</dbReference>
<dbReference type="PROSITE" id="PS01268">
    <property type="entry name" value="UPF0024"/>
    <property type="match status" value="1"/>
</dbReference>
<proteinExistence type="inferred from homology"/>
<dbReference type="GO" id="GO:0009982">
    <property type="term" value="F:pseudouridine synthase activity"/>
    <property type="evidence" value="ECO:0007669"/>
    <property type="project" value="InterPro"/>
</dbReference>
<protein>
    <submittedName>
        <fullName evidence="7">TRUD domain-containing protein</fullName>
    </submittedName>
</protein>
<organism evidence="6 7">
    <name type="scientific">Parastrongyloides trichosuri</name>
    <name type="common">Possum-specific nematode worm</name>
    <dbReference type="NCBI Taxonomy" id="131310"/>
    <lineage>
        <taxon>Eukaryota</taxon>
        <taxon>Metazoa</taxon>
        <taxon>Ecdysozoa</taxon>
        <taxon>Nematoda</taxon>
        <taxon>Chromadorea</taxon>
        <taxon>Rhabditida</taxon>
        <taxon>Tylenchina</taxon>
        <taxon>Panagrolaimomorpha</taxon>
        <taxon>Strongyloidoidea</taxon>
        <taxon>Strongyloididae</taxon>
        <taxon>Parastrongyloides</taxon>
    </lineage>
</organism>
<dbReference type="Pfam" id="PF01142">
    <property type="entry name" value="TruD"/>
    <property type="match status" value="1"/>
</dbReference>
<evidence type="ECO:0000256" key="1">
    <source>
        <dbReference type="ARBA" id="ARBA00007953"/>
    </source>
</evidence>
<dbReference type="InterPro" id="IPR011760">
    <property type="entry name" value="PsdUridine_synth_TruD_insert"/>
</dbReference>
<dbReference type="PIRSF" id="PIRSF037016">
    <property type="entry name" value="Pseudouridin_synth_euk_prd"/>
    <property type="match status" value="1"/>
</dbReference>
<dbReference type="Gene3D" id="3.30.70.3160">
    <property type="match status" value="1"/>
</dbReference>
<dbReference type="PROSITE" id="PS50984">
    <property type="entry name" value="TRUD"/>
    <property type="match status" value="1"/>
</dbReference>
<evidence type="ECO:0000256" key="3">
    <source>
        <dbReference type="ARBA" id="ARBA00023235"/>
    </source>
</evidence>
<accession>A0A0N4Z661</accession>
<dbReference type="Proteomes" id="UP000038045">
    <property type="component" value="Unplaced"/>
</dbReference>
<evidence type="ECO:0000256" key="4">
    <source>
        <dbReference type="ARBA" id="ARBA00036943"/>
    </source>
</evidence>
<keyword evidence="2" id="KW-0819">tRNA processing</keyword>
<keyword evidence="3" id="KW-0413">Isomerase</keyword>
<sequence>MDVAIEQDVTGIRCYANPENWTSISCQFKMMFSDFIVEELDSNGVVTLWPLNGVEEILIHDVKNGKLDGNEKIVISGIENEKELETKELELPKGLTAEHIASIGKLEKGDTVVIDVNGLEKTERGEIHKYFKSSSQKLSTKTSEDTIIVSIANNNDRKRRHWPDDVPNYCHFTLSKENKDTSYAIREIATKCGLNMKLFSFSGNKDRRGITSQRVSAFRVQIEKLKKISECIKSIRLHNFEYRDNQLGLGDNIGNRFQIILRDVGNEITLDDIKKRCEGTNKYGFLNYFGHQRFGTLGISTAEIGRLILRKDFQTAIDKILSSKKEMSRETFQEALLSYGEDRDAKKAFGLIKGNGKKYSIEGTLLKALINKNANPQSALLSLPRETISLYIHAFQSYLFNEVISQRIEKYGPVILKGDIGEDGKPLTDDASIFDICIPLVSTEMDFPENETKEMIEKLMEKYEIKAENFTVLSKHLMVSKVLRRMFKKPKDLIDCDIIKYSNEKSIIQRELINGPDEVVEDTKYVAIKLTFSLDAGDYATMLLREILRFNVDKESQKNMIKSI</sequence>
<dbReference type="WBParaSite" id="PTRK_0000260400.1">
    <property type="protein sequence ID" value="PTRK_0000260400.1"/>
    <property type="gene ID" value="PTRK_0000260400"/>
</dbReference>
<dbReference type="PANTHER" id="PTHR13326:SF31">
    <property type="entry name" value="PSEUDOURIDYLATE SYNTHASE 7 HOMOLOG"/>
    <property type="match status" value="1"/>
</dbReference>
<keyword evidence="6" id="KW-1185">Reference proteome</keyword>
<reference evidence="7" key="1">
    <citation type="submission" date="2017-02" db="UniProtKB">
        <authorList>
            <consortium name="WormBaseParasite"/>
        </authorList>
    </citation>
    <scope>IDENTIFICATION</scope>
</reference>
<evidence type="ECO:0000313" key="6">
    <source>
        <dbReference type="Proteomes" id="UP000038045"/>
    </source>
</evidence>
<feature type="domain" description="TRUD" evidence="5">
    <location>
        <begin position="284"/>
        <end position="489"/>
    </location>
</feature>